<dbReference type="EMBL" id="JANWTC010000008">
    <property type="protein sequence ID" value="MCS5480237.1"/>
    <property type="molecule type" value="Genomic_DNA"/>
</dbReference>
<evidence type="ECO:0000313" key="5">
    <source>
        <dbReference type="EMBL" id="MCS5480237.1"/>
    </source>
</evidence>
<dbReference type="PANTHER" id="PTHR46796">
    <property type="entry name" value="HTH-TYPE TRANSCRIPTIONAL ACTIVATOR RHAS-RELATED"/>
    <property type="match status" value="1"/>
</dbReference>
<feature type="domain" description="HTH araC/xylS-type" evidence="4">
    <location>
        <begin position="222"/>
        <end position="321"/>
    </location>
</feature>
<dbReference type="PROSITE" id="PS01124">
    <property type="entry name" value="HTH_ARAC_FAMILY_2"/>
    <property type="match status" value="1"/>
</dbReference>
<dbReference type="PANTHER" id="PTHR46796:SF6">
    <property type="entry name" value="ARAC SUBFAMILY"/>
    <property type="match status" value="1"/>
</dbReference>
<keyword evidence="3" id="KW-0804">Transcription</keyword>
<comment type="caution">
    <text evidence="5">The sequence shown here is derived from an EMBL/GenBank/DDBJ whole genome shotgun (WGS) entry which is preliminary data.</text>
</comment>
<reference evidence="5 6" key="1">
    <citation type="submission" date="2022-08" db="EMBL/GenBank/DDBJ databases">
        <title>YIM 101645 draft genome.</title>
        <authorList>
            <person name="Chen X."/>
        </authorList>
    </citation>
    <scope>NUCLEOTIDE SEQUENCE [LARGE SCALE GENOMIC DNA]</scope>
    <source>
        <strain evidence="5 6">YIM 101645</strain>
    </source>
</reference>
<proteinExistence type="predicted"/>
<keyword evidence="6" id="KW-1185">Reference proteome</keyword>
<dbReference type="InterPro" id="IPR050204">
    <property type="entry name" value="AraC_XylS_family_regulators"/>
</dbReference>
<dbReference type="Pfam" id="PF12833">
    <property type="entry name" value="HTH_18"/>
    <property type="match status" value="1"/>
</dbReference>
<dbReference type="InterPro" id="IPR018062">
    <property type="entry name" value="HTH_AraC-typ_CS"/>
</dbReference>
<evidence type="ECO:0000256" key="3">
    <source>
        <dbReference type="ARBA" id="ARBA00023163"/>
    </source>
</evidence>
<sequence>MARTGTLQAATFDDATDFGASITRVYRPVFEDGGGRQAAVAPVSRRGGTDFRAHMRSCQFDDLVFSTVQVSGHEVEYAGSVDPDDSALKIYYVLDGTAVIRQGSREQTIGPGQLGVHDSMAPYRIWTDTGFDSLIMVLPKTRLLSLGQGYADLSAARFTPGEGAGRVVLPYLQGVASGLDEFTGGHGRQMVRSTVDLLTMLFSSAVGAPVASPEHQRAEQRADITAWIDDHLLDEDLSPGRIAAAHFMSTRSLHALFAEAETTVGTVIRQRRLGRAQELLILHPTMSVSEVGRWSGFADPSYFTRVFRQEFGCTPGEFRRVPA</sequence>
<evidence type="ECO:0000256" key="1">
    <source>
        <dbReference type="ARBA" id="ARBA00023015"/>
    </source>
</evidence>
<dbReference type="Pfam" id="PF14525">
    <property type="entry name" value="AraC_binding_2"/>
    <property type="match status" value="1"/>
</dbReference>
<keyword evidence="1" id="KW-0805">Transcription regulation</keyword>
<dbReference type="Gene3D" id="1.10.10.60">
    <property type="entry name" value="Homeodomain-like"/>
    <property type="match status" value="1"/>
</dbReference>
<dbReference type="InterPro" id="IPR020449">
    <property type="entry name" value="Tscrpt_reg_AraC-type_HTH"/>
</dbReference>
<dbReference type="Proteomes" id="UP001205965">
    <property type="component" value="Unassembled WGS sequence"/>
</dbReference>
<dbReference type="InterPro" id="IPR018060">
    <property type="entry name" value="HTH_AraC"/>
</dbReference>
<evidence type="ECO:0000259" key="4">
    <source>
        <dbReference type="PROSITE" id="PS01124"/>
    </source>
</evidence>
<dbReference type="PROSITE" id="PS00041">
    <property type="entry name" value="HTH_ARAC_FAMILY_1"/>
    <property type="match status" value="1"/>
</dbReference>
<protein>
    <submittedName>
        <fullName evidence="5">AraC family transcriptional regulator</fullName>
    </submittedName>
</protein>
<name>A0ABT2FYC2_9CORY</name>
<gene>
    <name evidence="5" type="ORF">NYP18_11275</name>
</gene>
<evidence type="ECO:0000313" key="6">
    <source>
        <dbReference type="Proteomes" id="UP001205965"/>
    </source>
</evidence>
<dbReference type="InterPro" id="IPR009057">
    <property type="entry name" value="Homeodomain-like_sf"/>
</dbReference>
<dbReference type="RefSeq" id="WP_259428297.1">
    <property type="nucleotide sequence ID" value="NZ_JANWTC010000008.1"/>
</dbReference>
<dbReference type="SMART" id="SM00342">
    <property type="entry name" value="HTH_ARAC"/>
    <property type="match status" value="1"/>
</dbReference>
<dbReference type="SUPFAM" id="SSF46689">
    <property type="entry name" value="Homeodomain-like"/>
    <property type="match status" value="1"/>
</dbReference>
<evidence type="ECO:0000256" key="2">
    <source>
        <dbReference type="ARBA" id="ARBA00023125"/>
    </source>
</evidence>
<accession>A0ABT2FYC2</accession>
<keyword evidence="2" id="KW-0238">DNA-binding</keyword>
<dbReference type="InterPro" id="IPR035418">
    <property type="entry name" value="AraC-bd_2"/>
</dbReference>
<organism evidence="5 6">
    <name type="scientific">Corynebacterium lemuris</name>
    <dbReference type="NCBI Taxonomy" id="1859292"/>
    <lineage>
        <taxon>Bacteria</taxon>
        <taxon>Bacillati</taxon>
        <taxon>Actinomycetota</taxon>
        <taxon>Actinomycetes</taxon>
        <taxon>Mycobacteriales</taxon>
        <taxon>Corynebacteriaceae</taxon>
        <taxon>Corynebacterium</taxon>
    </lineage>
</organism>
<dbReference type="PRINTS" id="PR00032">
    <property type="entry name" value="HTHARAC"/>
</dbReference>